<comment type="caution">
    <text evidence="1">The sequence shown here is derived from an EMBL/GenBank/DDBJ whole genome shotgun (WGS) entry which is preliminary data.</text>
</comment>
<proteinExistence type="predicted"/>
<dbReference type="AlphaFoldDB" id="A0A0E2ZPY4"/>
<dbReference type="Proteomes" id="UP000028839">
    <property type="component" value="Unassembled WGS sequence"/>
</dbReference>
<accession>A0A0E2ZPY4</accession>
<dbReference type="HOGENOM" id="CLU_2826743_0_0_6"/>
<dbReference type="OrthoDB" id="9757917at2"/>
<protein>
    <submittedName>
        <fullName evidence="1">Uncharacterized protein</fullName>
    </submittedName>
</protein>
<dbReference type="EMBL" id="JPGN01000019">
    <property type="protein sequence ID" value="KFI20477.1"/>
    <property type="molecule type" value="Genomic_DNA"/>
</dbReference>
<organism evidence="1 2">
    <name type="scientific">Nitrosococcus oceani C-27</name>
    <dbReference type="NCBI Taxonomy" id="314279"/>
    <lineage>
        <taxon>Bacteria</taxon>
        <taxon>Pseudomonadati</taxon>
        <taxon>Pseudomonadota</taxon>
        <taxon>Gammaproteobacteria</taxon>
        <taxon>Chromatiales</taxon>
        <taxon>Chromatiaceae</taxon>
        <taxon>Nitrosococcus</taxon>
    </lineage>
</organism>
<gene>
    <name evidence="1" type="ORF">IB75_02885</name>
</gene>
<evidence type="ECO:0000313" key="2">
    <source>
        <dbReference type="Proteomes" id="UP000028839"/>
    </source>
</evidence>
<name>A0A0E2ZPY4_9GAMM</name>
<reference evidence="1 2" key="1">
    <citation type="submission" date="2014-07" db="EMBL/GenBank/DDBJ databases">
        <title>Comparative analysis of Nitrosococcus oceani genome inventories of strains from Pacific and Atlantic gyres.</title>
        <authorList>
            <person name="Lim C.K."/>
            <person name="Wang L."/>
            <person name="Sayavedra-Soto L.A."/>
            <person name="Klotz M.G."/>
        </authorList>
    </citation>
    <scope>NUCLEOTIDE SEQUENCE [LARGE SCALE GENOMIC DNA]</scope>
    <source>
        <strain evidence="1 2">C-27</strain>
    </source>
</reference>
<evidence type="ECO:0000313" key="1">
    <source>
        <dbReference type="EMBL" id="KFI20477.1"/>
    </source>
</evidence>
<sequence length="66" mass="7251">MLKTIRDACQLHPLALDYTMTDAIENLADLIGDEGDGAAFFEKNHITRGMNGLFREGLLRLGGKSD</sequence>